<protein>
    <recommendedName>
        <fullName evidence="1">Dynein heavy chain coiled coil stalk domain-containing protein</fullName>
    </recommendedName>
</protein>
<dbReference type="OrthoDB" id="447173at2759"/>
<dbReference type="AlphaFoldDB" id="A0A813M1D1"/>
<accession>A0A813M1D1</accession>
<dbReference type="InterPro" id="IPR026983">
    <property type="entry name" value="DHC"/>
</dbReference>
<comment type="caution">
    <text evidence="2">The sequence shown here is derived from an EMBL/GenBank/DDBJ whole genome shotgun (WGS) entry which is preliminary data.</text>
</comment>
<dbReference type="Proteomes" id="UP000663879">
    <property type="component" value="Unassembled WGS sequence"/>
</dbReference>
<dbReference type="GO" id="GO:0045505">
    <property type="term" value="F:dynein intermediate chain binding"/>
    <property type="evidence" value="ECO:0007669"/>
    <property type="project" value="InterPro"/>
</dbReference>
<dbReference type="GO" id="GO:0060294">
    <property type="term" value="P:cilium movement involved in cell motility"/>
    <property type="evidence" value="ECO:0007669"/>
    <property type="project" value="TreeGrafter"/>
</dbReference>
<keyword evidence="3" id="KW-1185">Reference proteome</keyword>
<dbReference type="GO" id="GO:0097729">
    <property type="term" value="C:9+2 motile cilium"/>
    <property type="evidence" value="ECO:0007669"/>
    <property type="project" value="TreeGrafter"/>
</dbReference>
<dbReference type="Gene3D" id="1.20.920.60">
    <property type="match status" value="1"/>
</dbReference>
<dbReference type="GO" id="GO:0008569">
    <property type="term" value="F:minus-end-directed microtubule motor activity"/>
    <property type="evidence" value="ECO:0007669"/>
    <property type="project" value="TreeGrafter"/>
</dbReference>
<reference evidence="2" key="1">
    <citation type="submission" date="2021-02" db="EMBL/GenBank/DDBJ databases">
        <authorList>
            <person name="Nowell W R."/>
        </authorList>
    </citation>
    <scope>NUCLEOTIDE SEQUENCE</scope>
    <source>
        <strain evidence="2">Ploen Becks lab</strain>
    </source>
</reference>
<evidence type="ECO:0000313" key="3">
    <source>
        <dbReference type="Proteomes" id="UP000663879"/>
    </source>
</evidence>
<proteinExistence type="predicted"/>
<feature type="domain" description="Dynein heavy chain coiled coil stalk" evidence="1">
    <location>
        <begin position="5"/>
        <end position="115"/>
    </location>
</feature>
<organism evidence="2 3">
    <name type="scientific">Brachionus calyciflorus</name>
    <dbReference type="NCBI Taxonomy" id="104777"/>
    <lineage>
        <taxon>Eukaryota</taxon>
        <taxon>Metazoa</taxon>
        <taxon>Spiralia</taxon>
        <taxon>Gnathifera</taxon>
        <taxon>Rotifera</taxon>
        <taxon>Eurotatoria</taxon>
        <taxon>Monogononta</taxon>
        <taxon>Pseudotrocha</taxon>
        <taxon>Ploima</taxon>
        <taxon>Brachionidae</taxon>
        <taxon>Brachionus</taxon>
    </lineage>
</organism>
<dbReference type="EMBL" id="CAJNOC010000071">
    <property type="protein sequence ID" value="CAF0712141.1"/>
    <property type="molecule type" value="Genomic_DNA"/>
</dbReference>
<dbReference type="GO" id="GO:0030286">
    <property type="term" value="C:dynein complex"/>
    <property type="evidence" value="ECO:0007669"/>
    <property type="project" value="InterPro"/>
</dbReference>
<gene>
    <name evidence="2" type="ORF">OXX778_LOCUS1176</name>
</gene>
<dbReference type="Pfam" id="PF12777">
    <property type="entry name" value="MT"/>
    <property type="match status" value="1"/>
</dbReference>
<evidence type="ECO:0000313" key="2">
    <source>
        <dbReference type="EMBL" id="CAF0712141.1"/>
    </source>
</evidence>
<name>A0A813M1D1_9BILA</name>
<evidence type="ECO:0000259" key="1">
    <source>
        <dbReference type="Pfam" id="PF12777"/>
    </source>
</evidence>
<sequence>MSDYREAILSLEKSDVNELRSFVNPPNAVVLVMKTVLVLLGNDDPDWNAAITYLGKAQFLYDMVNIEPKEIDKKRLLKAKQYTTDSLWKFETIEKTSKACACLYTWVEGVIQHAELHD</sequence>
<dbReference type="GO" id="GO:0051959">
    <property type="term" value="F:dynein light intermediate chain binding"/>
    <property type="evidence" value="ECO:0007669"/>
    <property type="project" value="InterPro"/>
</dbReference>
<dbReference type="InterPro" id="IPR024743">
    <property type="entry name" value="Dynein_HC_stalk"/>
</dbReference>
<dbReference type="PANTHER" id="PTHR10676">
    <property type="entry name" value="DYNEIN HEAVY CHAIN FAMILY PROTEIN"/>
    <property type="match status" value="1"/>
</dbReference>